<dbReference type="InterPro" id="IPR036098">
    <property type="entry name" value="Thymidylate_synthase_ThyX_sf"/>
</dbReference>
<dbReference type="SUPFAM" id="SSF69796">
    <property type="entry name" value="Thymidylate synthase-complementing protein Thy1"/>
    <property type="match status" value="1"/>
</dbReference>
<proteinExistence type="predicted"/>
<dbReference type="InterPro" id="IPR003669">
    <property type="entry name" value="Thymidylate_synthase_ThyX"/>
</dbReference>
<dbReference type="EMBL" id="BK032577">
    <property type="protein sequence ID" value="DAF48913.1"/>
    <property type="molecule type" value="Genomic_DNA"/>
</dbReference>
<organism evidence="1">
    <name type="scientific">Siphoviridae sp. ctnpt50</name>
    <dbReference type="NCBI Taxonomy" id="2827941"/>
    <lineage>
        <taxon>Viruses</taxon>
        <taxon>Duplodnaviria</taxon>
        <taxon>Heunggongvirae</taxon>
        <taxon>Uroviricota</taxon>
        <taxon>Caudoviricetes</taxon>
    </lineage>
</organism>
<accession>A0A8S5SD81</accession>
<protein>
    <submittedName>
        <fullName evidence="1">Thymidylate synthase complementing protein</fullName>
    </submittedName>
</protein>
<dbReference type="Pfam" id="PF02511">
    <property type="entry name" value="Thy1"/>
    <property type="match status" value="1"/>
</dbReference>
<name>A0A8S5SD81_9CAUD</name>
<dbReference type="GO" id="GO:0050660">
    <property type="term" value="F:flavin adenine dinucleotide binding"/>
    <property type="evidence" value="ECO:0007669"/>
    <property type="project" value="InterPro"/>
</dbReference>
<dbReference type="GO" id="GO:0050797">
    <property type="term" value="F:thymidylate synthase (FAD) activity"/>
    <property type="evidence" value="ECO:0007669"/>
    <property type="project" value="InterPro"/>
</dbReference>
<dbReference type="GO" id="GO:0006231">
    <property type="term" value="P:dTMP biosynthetic process"/>
    <property type="evidence" value="ECO:0007669"/>
    <property type="project" value="InterPro"/>
</dbReference>
<evidence type="ECO:0000313" key="1">
    <source>
        <dbReference type="EMBL" id="DAF48913.1"/>
    </source>
</evidence>
<reference evidence="1" key="1">
    <citation type="journal article" date="2021" name="Proc. Natl. Acad. Sci. U.S.A.">
        <title>A Catalog of Tens of Thousands of Viruses from Human Metagenomes Reveals Hidden Associations with Chronic Diseases.</title>
        <authorList>
            <person name="Tisza M.J."/>
            <person name="Buck C.B."/>
        </authorList>
    </citation>
    <scope>NUCLEOTIDE SEQUENCE</scope>
    <source>
        <strain evidence="1">Ctnpt50</strain>
    </source>
</reference>
<sequence length="166" mass="19116">MLCKKCTLVTVGKDSNKEPTMEWKRKLIGAQHSPIRTLNFCFRIKNIPSWVATHLVRHVHATPFVKTQRNDRQESFDRNLAPQGAPVDMCWYMNVEELITIAHKRLCAQASPETREVVKEICRKAIETNPELDGFLVPLCQYRGGLCTEFNPCGLNKKFQTKEENN</sequence>
<dbReference type="Gene3D" id="3.30.1360.170">
    <property type="match status" value="1"/>
</dbReference>